<gene>
    <name evidence="2" type="ORF">YBY_22690</name>
</gene>
<dbReference type="Pfam" id="PF07992">
    <property type="entry name" value="Pyr_redox_2"/>
    <property type="match status" value="1"/>
</dbReference>
<organism evidence="2">
    <name type="scientific">Marinobacter nauticus</name>
    <name type="common">Marinobacter hydrocarbonoclasticus</name>
    <name type="synonym">Marinobacter aquaeolei</name>
    <dbReference type="NCBI Taxonomy" id="2743"/>
    <lineage>
        <taxon>Bacteria</taxon>
        <taxon>Pseudomonadati</taxon>
        <taxon>Pseudomonadota</taxon>
        <taxon>Gammaproteobacteria</taxon>
        <taxon>Pseudomonadales</taxon>
        <taxon>Marinobacteraceae</taxon>
        <taxon>Marinobacter</taxon>
    </lineage>
</organism>
<dbReference type="InterPro" id="IPR036188">
    <property type="entry name" value="FAD/NAD-bd_sf"/>
</dbReference>
<dbReference type="EMBL" id="AP019537">
    <property type="protein sequence ID" value="BBJ04420.1"/>
    <property type="molecule type" value="Genomic_DNA"/>
</dbReference>
<dbReference type="PROSITE" id="PS51318">
    <property type="entry name" value="TAT"/>
    <property type="match status" value="1"/>
</dbReference>
<dbReference type="GO" id="GO:0070221">
    <property type="term" value="P:sulfide oxidation, using sulfide:quinone oxidoreductase"/>
    <property type="evidence" value="ECO:0007669"/>
    <property type="project" value="TreeGrafter"/>
</dbReference>
<dbReference type="AlphaFoldDB" id="A0A455W5Q0"/>
<evidence type="ECO:0000313" key="2">
    <source>
        <dbReference type="EMBL" id="BBJ04420.1"/>
    </source>
</evidence>
<name>A0A455W5Q0_MARNT</name>
<feature type="domain" description="FAD/NAD(P)-binding" evidence="1">
    <location>
        <begin position="52"/>
        <end position="166"/>
    </location>
</feature>
<dbReference type="GO" id="GO:0070224">
    <property type="term" value="F:sulfide:quinone oxidoreductase activity"/>
    <property type="evidence" value="ECO:0007669"/>
    <property type="project" value="TreeGrafter"/>
</dbReference>
<dbReference type="PANTHER" id="PTHR10632:SF2">
    <property type="entry name" value="SULFIDE:QUINONE OXIDOREDUCTASE, MITOCHONDRIAL"/>
    <property type="match status" value="1"/>
</dbReference>
<dbReference type="InterPro" id="IPR006311">
    <property type="entry name" value="TAT_signal"/>
</dbReference>
<dbReference type="InterPro" id="IPR023753">
    <property type="entry name" value="FAD/NAD-binding_dom"/>
</dbReference>
<reference evidence="2" key="1">
    <citation type="submission" date="2019-03" db="EMBL/GenBank/DDBJ databases">
        <title>Whole genome analysis of nitrate-reducing bacteria Marinobacter hydrocarbonoclasticus YB03.</title>
        <authorList>
            <person name="Azam A.H."/>
            <person name="Yuk S.R."/>
            <person name="Kamarisima K."/>
            <person name="Miyanaga K."/>
            <person name="Tanji Y."/>
        </authorList>
    </citation>
    <scope>NUCLEOTIDE SEQUENCE</scope>
    <source>
        <strain evidence="2">YB03</strain>
    </source>
</reference>
<dbReference type="GO" id="GO:0071949">
    <property type="term" value="F:FAD binding"/>
    <property type="evidence" value="ECO:0007669"/>
    <property type="project" value="TreeGrafter"/>
</dbReference>
<accession>A0A455W5Q0</accession>
<evidence type="ECO:0000259" key="1">
    <source>
        <dbReference type="Pfam" id="PF07992"/>
    </source>
</evidence>
<proteinExistence type="predicted"/>
<dbReference type="SUPFAM" id="SSF51905">
    <property type="entry name" value="FAD/NAD(P)-binding domain"/>
    <property type="match status" value="1"/>
</dbReference>
<dbReference type="PANTHER" id="PTHR10632">
    <property type="entry name" value="SULFIDE:QUINONE OXIDOREDUCTASE"/>
    <property type="match status" value="1"/>
</dbReference>
<dbReference type="PRINTS" id="PR00368">
    <property type="entry name" value="FADPNR"/>
</dbReference>
<sequence length="449" mass="49098">MPKNRTHASEPAGKLSRRQLIKLSAAGALAAAVPTTALLSPRQAAAIQSKARIVIVGAGAAGISLASRLSAAIDSPNITIIDSREAHYYQPGLTLVAVGAWKDVNKVIDRNDRYLPQSVRWVKDTVAAFNPDNNRVMTTGGQQIDYDYLMVATGVEVRYDLIEGMSTDLIGQNGIACVYDNPTHGAATARAVDELVERGGKALMTRPITAIKCAGAPLKVTLLTEHRMREAGTRNRTEMHYISGEAGLFSQPDINKFLYSHMPARGIPIRNRHELIAIEPGRKEATFRTPDGNITEDYDFIHVVPPMTAPAPVREGPLAWQEGPFTGWLEVDRHTLQHRRYPNVFGVGDVVGTPVGKTAASVKAQAPIAVANLLATIQGKSELPGRYNGYTSCPLITEKGKAILVEFDYELKMVPSFGFINPYEEHWVPWILKDKMLQAAYQAMLRGRV</sequence>
<protein>
    <submittedName>
        <fullName evidence="2">Twin-arginine translocation pathway signal</fullName>
    </submittedName>
</protein>
<dbReference type="InterPro" id="IPR015904">
    <property type="entry name" value="Sulphide_quinone_reductase"/>
</dbReference>
<dbReference type="Gene3D" id="3.50.50.60">
    <property type="entry name" value="FAD/NAD(P)-binding domain"/>
    <property type="match status" value="2"/>
</dbReference>